<dbReference type="WBParaSite" id="HPLM_0000697601-mRNA-1">
    <property type="protein sequence ID" value="HPLM_0000697601-mRNA-1"/>
    <property type="gene ID" value="HPLM_0000697601"/>
</dbReference>
<accession>A0A0N4W9J8</accession>
<name>A0A0N4W9J8_HAEPC</name>
<keyword evidence="2" id="KW-1185">Reference proteome</keyword>
<dbReference type="Proteomes" id="UP000268014">
    <property type="component" value="Unassembled WGS sequence"/>
</dbReference>
<evidence type="ECO:0000313" key="2">
    <source>
        <dbReference type="Proteomes" id="UP000268014"/>
    </source>
</evidence>
<evidence type="ECO:0000313" key="1">
    <source>
        <dbReference type="EMBL" id="VDO30538.1"/>
    </source>
</evidence>
<proteinExistence type="predicted"/>
<protein>
    <submittedName>
        <fullName evidence="3">Transposase</fullName>
    </submittedName>
</protein>
<organism evidence="3">
    <name type="scientific">Haemonchus placei</name>
    <name type="common">Barber's pole worm</name>
    <dbReference type="NCBI Taxonomy" id="6290"/>
    <lineage>
        <taxon>Eukaryota</taxon>
        <taxon>Metazoa</taxon>
        <taxon>Ecdysozoa</taxon>
        <taxon>Nematoda</taxon>
        <taxon>Chromadorea</taxon>
        <taxon>Rhabditida</taxon>
        <taxon>Rhabditina</taxon>
        <taxon>Rhabditomorpha</taxon>
        <taxon>Strongyloidea</taxon>
        <taxon>Trichostrongylidae</taxon>
        <taxon>Haemonchus</taxon>
    </lineage>
</organism>
<evidence type="ECO:0000313" key="3">
    <source>
        <dbReference type="WBParaSite" id="HPLM_0000697601-mRNA-1"/>
    </source>
</evidence>
<reference evidence="1 2" key="2">
    <citation type="submission" date="2018-11" db="EMBL/GenBank/DDBJ databases">
        <authorList>
            <consortium name="Pathogen Informatics"/>
        </authorList>
    </citation>
    <scope>NUCLEOTIDE SEQUENCE [LARGE SCALE GENOMIC DNA]</scope>
    <source>
        <strain evidence="1 2">MHpl1</strain>
    </source>
</reference>
<reference evidence="3" key="1">
    <citation type="submission" date="2017-02" db="UniProtKB">
        <authorList>
            <consortium name="WormBaseParasite"/>
        </authorList>
    </citation>
    <scope>IDENTIFICATION</scope>
</reference>
<sequence length="67" mass="7499">MMSWTRQHLLLAKGEQKEQWEPRAKAVVFIEQMVSAVVPFEEANLGRELGSYSNPAVGHGSKAMRQG</sequence>
<dbReference type="AlphaFoldDB" id="A0A0N4W9J8"/>
<dbReference type="EMBL" id="UZAF01016576">
    <property type="protein sequence ID" value="VDO30538.1"/>
    <property type="molecule type" value="Genomic_DNA"/>
</dbReference>
<gene>
    <name evidence="1" type="ORF">HPLM_LOCUS6968</name>
</gene>